<accession>A0A8J2LF68</accession>
<dbReference type="PROSITE" id="PS51845">
    <property type="entry name" value="PDEASE_I_2"/>
    <property type="match status" value="1"/>
</dbReference>
<keyword evidence="5" id="KW-1185">Reference proteome</keyword>
<keyword evidence="1" id="KW-0378">Hydrolase</keyword>
<gene>
    <name evidence="4" type="ORF">AFUS01_LOCUS44322</name>
</gene>
<protein>
    <recommendedName>
        <fullName evidence="1">Phosphodiesterase</fullName>
        <ecNumber evidence="1">3.1.4.-</ecNumber>
    </recommendedName>
</protein>
<name>A0A8J2LF68_9HEXA</name>
<comment type="caution">
    <text evidence="4">The sequence shown here is derived from an EMBL/GenBank/DDBJ whole genome shotgun (WGS) entry which is preliminary data.</text>
</comment>
<feature type="region of interest" description="Disordered" evidence="2">
    <location>
        <begin position="542"/>
        <end position="568"/>
    </location>
</feature>
<dbReference type="CDD" id="cd00077">
    <property type="entry name" value="HDc"/>
    <property type="match status" value="1"/>
</dbReference>
<sequence length="645" mass="72586">MRVEKKDSRRRYSQQELSTSQRKTVCSLHPLSPSDLTHLSALAARSANVSSTAAASSSSVLSSPAGTPIPSPLPSPIPSRDPSPSNPEFAKRRSSTPPKLLFHLRSSSFSVAAEDGVPGKTYLENPDDDNCSTASTLGDGPGPPLTSYNYPDNLCGASRRLSPVTFTLQEPNDDQQLSSSNDDDSGDIVISSDGIRFDLSTIAADDTLNRLSEWDYPIFDLELSSQTQILSHMCYKVFLEVGLFETFKIPIREFINYFHALEMGYRDKPYHNRMHAADVLHGVYYLTSQPIPGFEMLLSDPETPYASDATGHRAWFNVEESSYGIMGANFPPLELMAMYTAAAMHDYDHPGRTNAFLVTTHAPQAILYNDRSVLENHHAAAAWSLLLSSDNCNFLKYLDKAEFKRFRYLVIEAILATDLKRHFEILAEFNAKANEDDSPGIDWNQEADRLLVMEMCIKLADINGPCKYHDIHVRWTTRIAEEFYEQGDEEERLGLPISPYMDRKHPQLAKLQESFINHLVAPLCKACAEAGILPGYWEDEDETADDVSSCQETDNDNDSSYSDDNSESKKSKRKILCLQTKHLQDNHRYWMNVIKEETRKKEQEGVKTESVAISTEDPMETIEEENNTPHSLNRSFSFEKEDSKL</sequence>
<dbReference type="InterPro" id="IPR003607">
    <property type="entry name" value="HD/PDEase_dom"/>
</dbReference>
<dbReference type="Pfam" id="PF00233">
    <property type="entry name" value="PDEase_I"/>
    <property type="match status" value="1"/>
</dbReference>
<dbReference type="InterPro" id="IPR023174">
    <property type="entry name" value="PDEase_CS"/>
</dbReference>
<feature type="region of interest" description="Disordered" evidence="2">
    <location>
        <begin position="1"/>
        <end position="29"/>
    </location>
</feature>
<feature type="compositionally biased region" description="Acidic residues" evidence="2">
    <location>
        <begin position="617"/>
        <end position="626"/>
    </location>
</feature>
<evidence type="ECO:0000313" key="4">
    <source>
        <dbReference type="EMBL" id="CAG7834872.1"/>
    </source>
</evidence>
<feature type="compositionally biased region" description="Low complexity" evidence="2">
    <location>
        <begin position="45"/>
        <end position="66"/>
    </location>
</feature>
<dbReference type="EMBL" id="CAJVCH010570423">
    <property type="protein sequence ID" value="CAG7834872.1"/>
    <property type="molecule type" value="Genomic_DNA"/>
</dbReference>
<dbReference type="PANTHER" id="PTHR11347">
    <property type="entry name" value="CYCLIC NUCLEOTIDE PHOSPHODIESTERASE"/>
    <property type="match status" value="1"/>
</dbReference>
<feature type="compositionally biased region" description="Pro residues" evidence="2">
    <location>
        <begin position="67"/>
        <end position="85"/>
    </location>
</feature>
<dbReference type="GO" id="GO:0004114">
    <property type="term" value="F:3',5'-cyclic-nucleotide phosphodiesterase activity"/>
    <property type="evidence" value="ECO:0007669"/>
    <property type="project" value="InterPro"/>
</dbReference>
<dbReference type="OrthoDB" id="189220at2759"/>
<feature type="compositionally biased region" description="Polar residues" evidence="2">
    <location>
        <begin position="14"/>
        <end position="24"/>
    </location>
</feature>
<feature type="domain" description="PDEase" evidence="3">
    <location>
        <begin position="195"/>
        <end position="597"/>
    </location>
</feature>
<dbReference type="PROSITE" id="PS00126">
    <property type="entry name" value="PDEASE_I_1"/>
    <property type="match status" value="1"/>
</dbReference>
<evidence type="ECO:0000256" key="2">
    <source>
        <dbReference type="SAM" id="MobiDB-lite"/>
    </source>
</evidence>
<evidence type="ECO:0000259" key="3">
    <source>
        <dbReference type="PROSITE" id="PS51845"/>
    </source>
</evidence>
<dbReference type="GO" id="GO:0046872">
    <property type="term" value="F:metal ion binding"/>
    <property type="evidence" value="ECO:0007669"/>
    <property type="project" value="UniProtKB-KW"/>
</dbReference>
<feature type="region of interest" description="Disordered" evidence="2">
    <location>
        <begin position="119"/>
        <end position="145"/>
    </location>
</feature>
<comment type="similarity">
    <text evidence="1">Belongs to the cyclic nucleotide phosphodiesterase family.</text>
</comment>
<organism evidence="4 5">
    <name type="scientific">Allacma fusca</name>
    <dbReference type="NCBI Taxonomy" id="39272"/>
    <lineage>
        <taxon>Eukaryota</taxon>
        <taxon>Metazoa</taxon>
        <taxon>Ecdysozoa</taxon>
        <taxon>Arthropoda</taxon>
        <taxon>Hexapoda</taxon>
        <taxon>Collembola</taxon>
        <taxon>Symphypleona</taxon>
        <taxon>Sminthuridae</taxon>
        <taxon>Allacma</taxon>
    </lineage>
</organism>
<evidence type="ECO:0000256" key="1">
    <source>
        <dbReference type="RuleBase" id="RU363067"/>
    </source>
</evidence>
<dbReference type="EC" id="3.1.4.-" evidence="1"/>
<comment type="cofactor">
    <cofactor evidence="1">
        <name>a divalent metal cation</name>
        <dbReference type="ChEBI" id="CHEBI:60240"/>
    </cofactor>
    <text evidence="1">Binds 2 divalent metal cations per subunit. Site 1 may preferentially bind zinc ions, while site 2 has a preference for magnesium and/or manganese ions.</text>
</comment>
<dbReference type="SMART" id="SM00471">
    <property type="entry name" value="HDc"/>
    <property type="match status" value="1"/>
</dbReference>
<dbReference type="GO" id="GO:0007165">
    <property type="term" value="P:signal transduction"/>
    <property type="evidence" value="ECO:0007669"/>
    <property type="project" value="InterPro"/>
</dbReference>
<feature type="region of interest" description="Disordered" evidence="2">
    <location>
        <begin position="598"/>
        <end position="645"/>
    </location>
</feature>
<proteinExistence type="inferred from homology"/>
<keyword evidence="1" id="KW-0479">Metal-binding</keyword>
<dbReference type="InterPro" id="IPR002073">
    <property type="entry name" value="PDEase_catalytic_dom"/>
</dbReference>
<dbReference type="AlphaFoldDB" id="A0A8J2LF68"/>
<evidence type="ECO:0000313" key="5">
    <source>
        <dbReference type="Proteomes" id="UP000708208"/>
    </source>
</evidence>
<feature type="region of interest" description="Disordered" evidence="2">
    <location>
        <begin position="45"/>
        <end position="97"/>
    </location>
</feature>
<dbReference type="FunFam" id="1.10.1300.10:FF:000026">
    <property type="entry name" value="Phosphodiesterase"/>
    <property type="match status" value="1"/>
</dbReference>
<reference evidence="4" key="1">
    <citation type="submission" date="2021-06" db="EMBL/GenBank/DDBJ databases">
        <authorList>
            <person name="Hodson N. C."/>
            <person name="Mongue J. A."/>
            <person name="Jaron S. K."/>
        </authorList>
    </citation>
    <scope>NUCLEOTIDE SEQUENCE</scope>
</reference>
<feature type="compositionally biased region" description="Basic and acidic residues" evidence="2">
    <location>
        <begin position="598"/>
        <end position="607"/>
    </location>
</feature>
<dbReference type="Proteomes" id="UP000708208">
    <property type="component" value="Unassembled WGS sequence"/>
</dbReference>